<feature type="domain" description="HTH tetR-type" evidence="3">
    <location>
        <begin position="35"/>
        <end position="95"/>
    </location>
</feature>
<evidence type="ECO:0000313" key="5">
    <source>
        <dbReference type="Proteomes" id="UP000254572"/>
    </source>
</evidence>
<dbReference type="InterPro" id="IPR009057">
    <property type="entry name" value="Homeodomain-like_sf"/>
</dbReference>
<dbReference type="Gene3D" id="1.10.357.10">
    <property type="entry name" value="Tetracycline Repressor, domain 2"/>
    <property type="match status" value="1"/>
</dbReference>
<sequence length="235" mass="26263">MVHKRIIADWTSVQRLFILLDNRPTLTIMTDSAKTHPRDAFIAAGKTLYPRYGYRQLSVRLLAAEAGLSPGMFHHLFADKEAYIAEVLQHKYDEAFAQLSLHIRPGRSERDNLRAMLTYLAVFVQENIDWVSHIFADAAEVTGIRDFIRLHATRHIELLYNLLNNAARRGLLKPAATVQRSGFLMGAIAAPLLIGSRMQATGILPDIIAADFAPAVMSDAAIAERIDWALTALFI</sequence>
<dbReference type="PANTHER" id="PTHR30055:SF226">
    <property type="entry name" value="HTH-TYPE TRANSCRIPTIONAL REGULATOR PKSA"/>
    <property type="match status" value="1"/>
</dbReference>
<dbReference type="PANTHER" id="PTHR30055">
    <property type="entry name" value="HTH-TYPE TRANSCRIPTIONAL REGULATOR RUTR"/>
    <property type="match status" value="1"/>
</dbReference>
<dbReference type="EMBL" id="UFUW01000001">
    <property type="protein sequence ID" value="SUX21114.1"/>
    <property type="molecule type" value="Genomic_DNA"/>
</dbReference>
<keyword evidence="5" id="KW-1185">Reference proteome</keyword>
<feature type="DNA-binding region" description="H-T-H motif" evidence="2">
    <location>
        <begin position="58"/>
        <end position="77"/>
    </location>
</feature>
<dbReference type="Pfam" id="PF00440">
    <property type="entry name" value="TetR_N"/>
    <property type="match status" value="1"/>
</dbReference>
<proteinExistence type="predicted"/>
<dbReference type="SUPFAM" id="SSF46689">
    <property type="entry name" value="Homeodomain-like"/>
    <property type="match status" value="1"/>
</dbReference>
<organism evidence="4 5">
    <name type="scientific">Cardiobacterium valvarum</name>
    <dbReference type="NCBI Taxonomy" id="194702"/>
    <lineage>
        <taxon>Bacteria</taxon>
        <taxon>Pseudomonadati</taxon>
        <taxon>Pseudomonadota</taxon>
        <taxon>Gammaproteobacteria</taxon>
        <taxon>Cardiobacteriales</taxon>
        <taxon>Cardiobacteriaceae</taxon>
        <taxon>Cardiobacterium</taxon>
    </lineage>
</organism>
<dbReference type="InterPro" id="IPR001647">
    <property type="entry name" value="HTH_TetR"/>
</dbReference>
<gene>
    <name evidence="4" type="ORF">NCTC13294_00914</name>
</gene>
<evidence type="ECO:0000259" key="3">
    <source>
        <dbReference type="PROSITE" id="PS50977"/>
    </source>
</evidence>
<evidence type="ECO:0000313" key="4">
    <source>
        <dbReference type="EMBL" id="SUX21114.1"/>
    </source>
</evidence>
<dbReference type="InterPro" id="IPR050109">
    <property type="entry name" value="HTH-type_TetR-like_transc_reg"/>
</dbReference>
<dbReference type="AlphaFoldDB" id="A0A381E4B5"/>
<name>A0A381E4B5_9GAMM</name>
<evidence type="ECO:0000256" key="2">
    <source>
        <dbReference type="PROSITE-ProRule" id="PRU00335"/>
    </source>
</evidence>
<dbReference type="Proteomes" id="UP000254572">
    <property type="component" value="Unassembled WGS sequence"/>
</dbReference>
<protein>
    <submittedName>
        <fullName evidence="4">Bacterial regulatory proteins, tetR family</fullName>
    </submittedName>
</protein>
<dbReference type="GO" id="GO:0003700">
    <property type="term" value="F:DNA-binding transcription factor activity"/>
    <property type="evidence" value="ECO:0007669"/>
    <property type="project" value="TreeGrafter"/>
</dbReference>
<dbReference type="GO" id="GO:0000976">
    <property type="term" value="F:transcription cis-regulatory region binding"/>
    <property type="evidence" value="ECO:0007669"/>
    <property type="project" value="TreeGrafter"/>
</dbReference>
<reference evidence="4 5" key="1">
    <citation type="submission" date="2018-06" db="EMBL/GenBank/DDBJ databases">
        <authorList>
            <consortium name="Pathogen Informatics"/>
            <person name="Doyle S."/>
        </authorList>
    </citation>
    <scope>NUCLEOTIDE SEQUENCE [LARGE SCALE GENOMIC DNA]</scope>
    <source>
        <strain evidence="4 5">NCTC13294</strain>
    </source>
</reference>
<keyword evidence="1 2" id="KW-0238">DNA-binding</keyword>
<evidence type="ECO:0000256" key="1">
    <source>
        <dbReference type="ARBA" id="ARBA00023125"/>
    </source>
</evidence>
<dbReference type="OrthoDB" id="7618612at2"/>
<accession>A0A381E4B5</accession>
<dbReference type="PROSITE" id="PS50977">
    <property type="entry name" value="HTH_TETR_2"/>
    <property type="match status" value="1"/>
</dbReference>